<keyword evidence="11" id="KW-0969">Cilium</keyword>
<dbReference type="PANTHER" id="PTHR43484:SF1">
    <property type="entry name" value="FLAGELLAR MOTOR SWITCH PROTEIN FLIN"/>
    <property type="match status" value="1"/>
</dbReference>
<dbReference type="InParanoid" id="H1XQ06"/>
<evidence type="ECO:0000256" key="4">
    <source>
        <dbReference type="ARBA" id="ARBA00022475"/>
    </source>
</evidence>
<protein>
    <recommendedName>
        <fullName evidence="3">Flagellar motor switch protein FliN</fullName>
    </recommendedName>
</protein>
<dbReference type="SUPFAM" id="SSF101801">
    <property type="entry name" value="Surface presentation of antigens (SPOA)"/>
    <property type="match status" value="1"/>
</dbReference>
<proteinExistence type="inferred from homology"/>
<dbReference type="Gene3D" id="2.30.330.10">
    <property type="entry name" value="SpoA-like"/>
    <property type="match status" value="1"/>
</dbReference>
<dbReference type="EMBL" id="CP018099">
    <property type="protein sequence ID" value="APF18232.1"/>
    <property type="molecule type" value="Genomic_DNA"/>
</dbReference>
<evidence type="ECO:0000256" key="5">
    <source>
        <dbReference type="ARBA" id="ARBA00022500"/>
    </source>
</evidence>
<dbReference type="Pfam" id="PF01052">
    <property type="entry name" value="FliMN_C"/>
    <property type="match status" value="1"/>
</dbReference>
<evidence type="ECO:0000256" key="2">
    <source>
        <dbReference type="ARBA" id="ARBA00009226"/>
    </source>
</evidence>
<keyword evidence="7" id="KW-0472">Membrane</keyword>
<reference evidence="11 12" key="1">
    <citation type="submission" date="2011-09" db="EMBL/GenBank/DDBJ databases">
        <title>The permanent draft genome of Caldithrix abyssi DSM 13497.</title>
        <authorList>
            <consortium name="US DOE Joint Genome Institute (JGI-PGF)"/>
            <person name="Lucas S."/>
            <person name="Han J."/>
            <person name="Lapidus A."/>
            <person name="Bruce D."/>
            <person name="Goodwin L."/>
            <person name="Pitluck S."/>
            <person name="Peters L."/>
            <person name="Kyrpides N."/>
            <person name="Mavromatis K."/>
            <person name="Ivanova N."/>
            <person name="Mikhailova N."/>
            <person name="Chertkov O."/>
            <person name="Detter J.C."/>
            <person name="Tapia R."/>
            <person name="Han C."/>
            <person name="Land M."/>
            <person name="Hauser L."/>
            <person name="Markowitz V."/>
            <person name="Cheng J.-F."/>
            <person name="Hugenholtz P."/>
            <person name="Woyke T."/>
            <person name="Wu D."/>
            <person name="Spring S."/>
            <person name="Brambilla E."/>
            <person name="Klenk H.-P."/>
            <person name="Eisen J.A."/>
        </authorList>
    </citation>
    <scope>NUCLEOTIDE SEQUENCE [LARGE SCALE GENOMIC DNA]</scope>
    <source>
        <strain evidence="11 12">DSM 13497</strain>
    </source>
</reference>
<gene>
    <name evidence="10" type="primary">fliN</name>
    <name evidence="10" type="ORF">Cabys_1483</name>
    <name evidence="11" type="ORF">Calab_2647</name>
</gene>
<sequence>MNDKQLIGKYKEQVDELRQVLTKSLSDLFQRPIMIGEEVKAHDDIEQSLSSLPLPGIALMFQSGKEANRLNHLILFPDQFVLLSYAWMVGEEPAQQVDENHLDGLREIFNQILGQTRMAIPDDNFRFHVENLQVGVAESPKDIYQGENGFYVLQGIFKLQSENENFDITHLVWSEQWTAGQIDEEAQSDEHSSAAIDNVAVEPVEFGSLGGNGRTYENNPNIEMLLDVDLEISVELDRKSILVSDLLKMGKGSIIEFNKSAGEPLDILVNGRKFAEGEVVVIDDKFGIRITQLMSPRERLKTLA</sequence>
<dbReference type="InterPro" id="IPR012826">
    <property type="entry name" value="FliN"/>
</dbReference>
<dbReference type="PaxDb" id="880073-Calab_2647"/>
<dbReference type="AlphaFoldDB" id="H1XQ06"/>
<keyword evidence="11" id="KW-0966">Cell projection</keyword>
<feature type="domain" description="Flagellar motor switch protein FliN-like C-terminal" evidence="9">
    <location>
        <begin position="224"/>
        <end position="294"/>
    </location>
</feature>
<keyword evidence="11" id="KW-0282">Flagellum</keyword>
<evidence type="ECO:0000256" key="1">
    <source>
        <dbReference type="ARBA" id="ARBA00004413"/>
    </source>
</evidence>
<dbReference type="InterPro" id="IPR051469">
    <property type="entry name" value="FliN/MopA/SpaO"/>
</dbReference>
<dbReference type="InterPro" id="IPR001543">
    <property type="entry name" value="FliN-like_C"/>
</dbReference>
<dbReference type="InterPro" id="IPR036429">
    <property type="entry name" value="SpoA-like_sf"/>
</dbReference>
<dbReference type="NCBIfam" id="TIGR02480">
    <property type="entry name" value="fliN"/>
    <property type="match status" value="1"/>
</dbReference>
<evidence type="ECO:0000259" key="9">
    <source>
        <dbReference type="Pfam" id="PF01052"/>
    </source>
</evidence>
<dbReference type="GO" id="GO:0005886">
    <property type="term" value="C:plasma membrane"/>
    <property type="evidence" value="ECO:0007669"/>
    <property type="project" value="UniProtKB-SubCell"/>
</dbReference>
<dbReference type="PANTHER" id="PTHR43484">
    <property type="match status" value="1"/>
</dbReference>
<keyword evidence="6" id="KW-0283">Flagellar rotation</keyword>
<evidence type="ECO:0000313" key="11">
    <source>
        <dbReference type="EMBL" id="EHO42257.1"/>
    </source>
</evidence>
<dbReference type="Proteomes" id="UP000004671">
    <property type="component" value="Chromosome"/>
</dbReference>
<organism evidence="11 12">
    <name type="scientific">Caldithrix abyssi DSM 13497</name>
    <dbReference type="NCBI Taxonomy" id="880073"/>
    <lineage>
        <taxon>Bacteria</taxon>
        <taxon>Pseudomonadati</taxon>
        <taxon>Calditrichota</taxon>
        <taxon>Calditrichia</taxon>
        <taxon>Calditrichales</taxon>
        <taxon>Calditrichaceae</taxon>
        <taxon>Caldithrix</taxon>
    </lineage>
</organism>
<evidence type="ECO:0000313" key="12">
    <source>
        <dbReference type="Proteomes" id="UP000004671"/>
    </source>
</evidence>
<keyword evidence="12" id="KW-1185">Reference proteome</keyword>
<dbReference type="GO" id="GO:0071973">
    <property type="term" value="P:bacterial-type flagellum-dependent cell motility"/>
    <property type="evidence" value="ECO:0007669"/>
    <property type="project" value="InterPro"/>
</dbReference>
<dbReference type="PRINTS" id="PR00956">
    <property type="entry name" value="FLGMOTORFLIN"/>
</dbReference>
<dbReference type="HOGENOM" id="CLU_914258_0_0_0"/>
<keyword evidence="5" id="KW-0145">Chemotaxis</keyword>
<evidence type="ECO:0000256" key="7">
    <source>
        <dbReference type="ARBA" id="ARBA00023136"/>
    </source>
</evidence>
<comment type="similarity">
    <text evidence="2">Belongs to the FliN/MopA/SpaO family.</text>
</comment>
<dbReference type="Proteomes" id="UP000183868">
    <property type="component" value="Chromosome"/>
</dbReference>
<dbReference type="SUPFAM" id="SSF103039">
    <property type="entry name" value="CheC-like"/>
    <property type="match status" value="1"/>
</dbReference>
<evidence type="ECO:0000256" key="3">
    <source>
        <dbReference type="ARBA" id="ARBA00021897"/>
    </source>
</evidence>
<name>H1XQ06_CALAY</name>
<evidence type="ECO:0000256" key="6">
    <source>
        <dbReference type="ARBA" id="ARBA00022779"/>
    </source>
</evidence>
<comment type="function">
    <text evidence="8">FliM is one of three proteins (FliG, FliN, FliM) that forms the rotor-mounted switch complex (C ring), located at the base of the basal body. This complex interacts with the CheY and CheZ chemotaxis proteins, in addition to contacting components of the motor that determine the direction of flagellar rotation.</text>
</comment>
<dbReference type="GO" id="GO:0003774">
    <property type="term" value="F:cytoskeletal motor activity"/>
    <property type="evidence" value="ECO:0007669"/>
    <property type="project" value="InterPro"/>
</dbReference>
<evidence type="ECO:0000256" key="8">
    <source>
        <dbReference type="ARBA" id="ARBA00025044"/>
    </source>
</evidence>
<reference evidence="10 13" key="2">
    <citation type="submission" date="2016-11" db="EMBL/GenBank/DDBJ databases">
        <title>Genomic analysis of Caldithrix abyssi and proposal of a novel bacterial phylum Caldithrichaeota.</title>
        <authorList>
            <person name="Kublanov I."/>
            <person name="Sigalova O."/>
            <person name="Gavrilov S."/>
            <person name="Lebedinsky A."/>
            <person name="Ivanova N."/>
            <person name="Daum C."/>
            <person name="Reddy T."/>
            <person name="Klenk H.P."/>
            <person name="Goker M."/>
            <person name="Reva O."/>
            <person name="Miroshnichenko M."/>
            <person name="Kyprides N."/>
            <person name="Woyke T."/>
            <person name="Gelfand M."/>
        </authorList>
    </citation>
    <scope>NUCLEOTIDE SEQUENCE [LARGE SCALE GENOMIC DNA]</scope>
    <source>
        <strain evidence="10 13">LF13</strain>
    </source>
</reference>
<dbReference type="KEGG" id="caby:Cabys_1483"/>
<comment type="subcellular location">
    <subcellularLocation>
        <location evidence="1">Cell membrane</location>
        <topology evidence="1">Peripheral membrane protein</topology>
        <orientation evidence="1">Cytoplasmic side</orientation>
    </subcellularLocation>
</comment>
<dbReference type="EMBL" id="CM001402">
    <property type="protein sequence ID" value="EHO42257.1"/>
    <property type="molecule type" value="Genomic_DNA"/>
</dbReference>
<evidence type="ECO:0000313" key="10">
    <source>
        <dbReference type="EMBL" id="APF18232.1"/>
    </source>
</evidence>
<dbReference type="OrthoDB" id="9790303at2"/>
<dbReference type="InterPro" id="IPR001172">
    <property type="entry name" value="FliN_T3SS_HrcQb"/>
</dbReference>
<dbReference type="GO" id="GO:0009425">
    <property type="term" value="C:bacterial-type flagellum basal body"/>
    <property type="evidence" value="ECO:0007669"/>
    <property type="project" value="InterPro"/>
</dbReference>
<dbReference type="STRING" id="880073.Cabys_1483"/>
<keyword evidence="4" id="KW-1003">Cell membrane</keyword>
<dbReference type="eggNOG" id="COG1886">
    <property type="taxonomic scope" value="Bacteria"/>
</dbReference>
<dbReference type="InterPro" id="IPR028976">
    <property type="entry name" value="CheC-like_sf"/>
</dbReference>
<dbReference type="RefSeq" id="WP_006929541.1">
    <property type="nucleotide sequence ID" value="NZ_CM001402.1"/>
</dbReference>
<dbReference type="Gene3D" id="3.40.1550.10">
    <property type="entry name" value="CheC-like"/>
    <property type="match status" value="1"/>
</dbReference>
<accession>H1XQ06</accession>
<evidence type="ECO:0000313" key="13">
    <source>
        <dbReference type="Proteomes" id="UP000183868"/>
    </source>
</evidence>
<dbReference type="GO" id="GO:0006935">
    <property type="term" value="P:chemotaxis"/>
    <property type="evidence" value="ECO:0007669"/>
    <property type="project" value="UniProtKB-KW"/>
</dbReference>